<feature type="coiled-coil region" evidence="6">
    <location>
        <begin position="209"/>
        <end position="236"/>
    </location>
</feature>
<comment type="subcellular location">
    <subcellularLocation>
        <location evidence="1">Membrane</location>
        <topology evidence="1">Single-pass membrane protein</topology>
    </subcellularLocation>
</comment>
<comment type="caution">
    <text evidence="10">The sequence shown here is derived from an EMBL/GenBank/DDBJ whole genome shotgun (WGS) entry which is preliminary data.</text>
</comment>
<gene>
    <name evidence="10" type="ORF">KME60_15405</name>
</gene>
<keyword evidence="4 7" id="KW-1133">Transmembrane helix</keyword>
<dbReference type="PRINTS" id="PR01490">
    <property type="entry name" value="RTXTOXIND"/>
</dbReference>
<organism evidence="10 11">
    <name type="scientific">Cyanomargarita calcarea GSE-NOS-MK-12-04C</name>
    <dbReference type="NCBI Taxonomy" id="2839659"/>
    <lineage>
        <taxon>Bacteria</taxon>
        <taxon>Bacillati</taxon>
        <taxon>Cyanobacteriota</taxon>
        <taxon>Cyanophyceae</taxon>
        <taxon>Nostocales</taxon>
        <taxon>Cyanomargaritaceae</taxon>
        <taxon>Cyanomargarita</taxon>
    </lineage>
</organism>
<keyword evidence="5 7" id="KW-0472">Membrane</keyword>
<dbReference type="Proteomes" id="UP000729701">
    <property type="component" value="Unassembled WGS sequence"/>
</dbReference>
<proteinExistence type="inferred from homology"/>
<dbReference type="Pfam" id="PF26002">
    <property type="entry name" value="Beta-barrel_AprE"/>
    <property type="match status" value="1"/>
</dbReference>
<evidence type="ECO:0000256" key="2">
    <source>
        <dbReference type="ARBA" id="ARBA00009477"/>
    </source>
</evidence>
<keyword evidence="3 7" id="KW-0812">Transmembrane</keyword>
<evidence type="ECO:0000259" key="8">
    <source>
        <dbReference type="Pfam" id="PF25935"/>
    </source>
</evidence>
<sequence length="447" mass="48670">MITSSNTNPESLPSIEASEFIPPISRWTSIGGIITVTIVGITLALASVIKYRVTIKGEATVRPTGELRLVQAAASGSVRNVAVKENQRVKLGDAIATIDNSQLQTKKNQLESSIEQIRLQLVQINTQISMLNRQLDGETKRINRSVGAAKAELGGRHREYQERRITVSAEVQEASAMLNSAKAALGAAKVKLARYQPIAQAGALPKNQLDEAQLDMQQQEQAVAAARAKLQRTQAALNPSNAPVAIATERVALEQASGQANLATLTKEREALIQQQIEAREQLKRNISELQQVEIDLKQTTITATASGIITKLNIRNPGQTVSTGAEVAQIVPSAAPLQVKASVSPQERNRLKAGQKVHMRVSACPYPDYGTLKGVVSIISEDTHKLQADNIPAFYEVTIKPERYLLSHGDKKCSIQLGMQGRVDIISREETVLQFFLREAKLIADF</sequence>
<protein>
    <submittedName>
        <fullName evidence="10">HlyD family secretion protein</fullName>
    </submittedName>
</protein>
<dbReference type="Gene3D" id="2.40.30.170">
    <property type="match status" value="1"/>
</dbReference>
<reference evidence="10" key="2">
    <citation type="journal article" date="2022" name="Microbiol. Resour. Announc.">
        <title>Metagenome Sequencing to Explore Phylogenomics of Terrestrial Cyanobacteria.</title>
        <authorList>
            <person name="Ward R.D."/>
            <person name="Stajich J.E."/>
            <person name="Johansen J.R."/>
            <person name="Huntemann M."/>
            <person name="Clum A."/>
            <person name="Foster B."/>
            <person name="Foster B."/>
            <person name="Roux S."/>
            <person name="Palaniappan K."/>
            <person name="Varghese N."/>
            <person name="Mukherjee S."/>
            <person name="Reddy T.B.K."/>
            <person name="Daum C."/>
            <person name="Copeland A."/>
            <person name="Chen I.A."/>
            <person name="Ivanova N.N."/>
            <person name="Kyrpides N.C."/>
            <person name="Shapiro N."/>
            <person name="Eloe-Fadrosh E.A."/>
            <person name="Pietrasiak N."/>
        </authorList>
    </citation>
    <scope>NUCLEOTIDE SEQUENCE</scope>
    <source>
        <strain evidence="10">GSE-NOS-MK-12-04C</strain>
    </source>
</reference>
<evidence type="ECO:0000256" key="1">
    <source>
        <dbReference type="ARBA" id="ARBA00004167"/>
    </source>
</evidence>
<dbReference type="GO" id="GO:0016020">
    <property type="term" value="C:membrane"/>
    <property type="evidence" value="ECO:0007669"/>
    <property type="project" value="UniProtKB-SubCell"/>
</dbReference>
<dbReference type="InterPro" id="IPR050739">
    <property type="entry name" value="MFP"/>
</dbReference>
<dbReference type="EMBL" id="JAHHGZ010000015">
    <property type="protein sequence ID" value="MBW4668769.1"/>
    <property type="molecule type" value="Genomic_DNA"/>
</dbReference>
<dbReference type="InterPro" id="IPR058982">
    <property type="entry name" value="Beta-barrel_AprE"/>
</dbReference>
<feature type="domain" description="AprE-like beta-barrel" evidence="9">
    <location>
        <begin position="339"/>
        <end position="427"/>
    </location>
</feature>
<evidence type="ECO:0000256" key="3">
    <source>
        <dbReference type="ARBA" id="ARBA00022692"/>
    </source>
</evidence>
<keyword evidence="6" id="KW-0175">Coiled coil</keyword>
<dbReference type="Gene3D" id="1.10.287.470">
    <property type="entry name" value="Helix hairpin bin"/>
    <property type="match status" value="1"/>
</dbReference>
<reference evidence="10" key="1">
    <citation type="submission" date="2021-05" db="EMBL/GenBank/DDBJ databases">
        <authorList>
            <person name="Pietrasiak N."/>
            <person name="Ward R."/>
            <person name="Stajich J.E."/>
            <person name="Kurbessoian T."/>
        </authorList>
    </citation>
    <scope>NUCLEOTIDE SEQUENCE</scope>
    <source>
        <strain evidence="10">GSE-NOS-MK-12-04C</strain>
    </source>
</reference>
<feature type="coiled-coil region" evidence="6">
    <location>
        <begin position="100"/>
        <end position="134"/>
    </location>
</feature>
<evidence type="ECO:0000256" key="7">
    <source>
        <dbReference type="SAM" id="Phobius"/>
    </source>
</evidence>
<dbReference type="Pfam" id="PF25935">
    <property type="entry name" value="BSH_LcnD"/>
    <property type="match status" value="1"/>
</dbReference>
<evidence type="ECO:0000313" key="10">
    <source>
        <dbReference type="EMBL" id="MBW4668769.1"/>
    </source>
</evidence>
<evidence type="ECO:0000256" key="4">
    <source>
        <dbReference type="ARBA" id="ARBA00022989"/>
    </source>
</evidence>
<dbReference type="PANTHER" id="PTHR30386">
    <property type="entry name" value="MEMBRANE FUSION SUBUNIT OF EMRAB-TOLC MULTIDRUG EFFLUX PUMP"/>
    <property type="match status" value="1"/>
</dbReference>
<evidence type="ECO:0000256" key="6">
    <source>
        <dbReference type="SAM" id="Coils"/>
    </source>
</evidence>
<feature type="coiled-coil region" evidence="6">
    <location>
        <begin position="262"/>
        <end position="300"/>
    </location>
</feature>
<feature type="transmembrane region" description="Helical" evidence="7">
    <location>
        <begin position="27"/>
        <end position="49"/>
    </location>
</feature>
<name>A0A951QM36_9CYAN</name>
<dbReference type="SUPFAM" id="SSF111369">
    <property type="entry name" value="HlyD-like secretion proteins"/>
    <property type="match status" value="1"/>
</dbReference>
<dbReference type="AlphaFoldDB" id="A0A951QM36"/>
<feature type="domain" description="LcnD-like barrel-sandwich hybrid" evidence="8">
    <location>
        <begin position="69"/>
        <end position="333"/>
    </location>
</feature>
<comment type="similarity">
    <text evidence="2">Belongs to the membrane fusion protein (MFP) (TC 8.A.1) family.</text>
</comment>
<accession>A0A951QM36</accession>
<evidence type="ECO:0000259" key="9">
    <source>
        <dbReference type="Pfam" id="PF26002"/>
    </source>
</evidence>
<dbReference type="PANTHER" id="PTHR30386:SF26">
    <property type="entry name" value="TRANSPORT PROTEIN COMB"/>
    <property type="match status" value="1"/>
</dbReference>
<evidence type="ECO:0000313" key="11">
    <source>
        <dbReference type="Proteomes" id="UP000729701"/>
    </source>
</evidence>
<evidence type="ECO:0000256" key="5">
    <source>
        <dbReference type="ARBA" id="ARBA00023136"/>
    </source>
</evidence>
<dbReference type="InterPro" id="IPR058786">
    <property type="entry name" value="BSH_LcnD"/>
</dbReference>
<dbReference type="Gene3D" id="2.40.50.100">
    <property type="match status" value="1"/>
</dbReference>